<evidence type="ECO:0000313" key="2">
    <source>
        <dbReference type="EMBL" id="PUU74105.1"/>
    </source>
</evidence>
<comment type="caution">
    <text evidence="2">The sequence shown here is derived from an EMBL/GenBank/DDBJ whole genome shotgun (WGS) entry which is preliminary data.</text>
</comment>
<name>A0A2T6ZF41_TUBBO</name>
<dbReference type="Proteomes" id="UP000244722">
    <property type="component" value="Unassembled WGS sequence"/>
</dbReference>
<feature type="region of interest" description="Disordered" evidence="1">
    <location>
        <begin position="508"/>
        <end position="566"/>
    </location>
</feature>
<dbReference type="OrthoDB" id="5428414at2759"/>
<feature type="compositionally biased region" description="Basic and acidic residues" evidence="1">
    <location>
        <begin position="680"/>
        <end position="690"/>
    </location>
</feature>
<feature type="compositionally biased region" description="Basic and acidic residues" evidence="1">
    <location>
        <begin position="773"/>
        <end position="783"/>
    </location>
</feature>
<feature type="compositionally biased region" description="Basic and acidic residues" evidence="1">
    <location>
        <begin position="850"/>
        <end position="863"/>
    </location>
</feature>
<gene>
    <name evidence="2" type="ORF">B9Z19DRAFT_1133869</name>
</gene>
<organism evidence="2 3">
    <name type="scientific">Tuber borchii</name>
    <name type="common">White truffle</name>
    <dbReference type="NCBI Taxonomy" id="42251"/>
    <lineage>
        <taxon>Eukaryota</taxon>
        <taxon>Fungi</taxon>
        <taxon>Dikarya</taxon>
        <taxon>Ascomycota</taxon>
        <taxon>Pezizomycotina</taxon>
        <taxon>Pezizomycetes</taxon>
        <taxon>Pezizales</taxon>
        <taxon>Tuberaceae</taxon>
        <taxon>Tuber</taxon>
    </lineage>
</organism>
<keyword evidence="3" id="KW-1185">Reference proteome</keyword>
<feature type="compositionally biased region" description="Basic and acidic residues" evidence="1">
    <location>
        <begin position="649"/>
        <end position="659"/>
    </location>
</feature>
<evidence type="ECO:0000313" key="3">
    <source>
        <dbReference type="Proteomes" id="UP000244722"/>
    </source>
</evidence>
<feature type="compositionally biased region" description="Basic and acidic residues" evidence="1">
    <location>
        <begin position="618"/>
        <end position="628"/>
    </location>
</feature>
<feature type="compositionally biased region" description="Basic and acidic residues" evidence="1">
    <location>
        <begin position="742"/>
        <end position="752"/>
    </location>
</feature>
<dbReference type="AlphaFoldDB" id="A0A2T6ZF41"/>
<protein>
    <submittedName>
        <fullName evidence="2">Uncharacterized protein</fullName>
    </submittedName>
</protein>
<accession>A0A2T6ZF41</accession>
<proteinExistence type="predicted"/>
<dbReference type="EMBL" id="NESQ01000322">
    <property type="protein sequence ID" value="PUU74105.1"/>
    <property type="molecule type" value="Genomic_DNA"/>
</dbReference>
<feature type="region of interest" description="Disordered" evidence="1">
    <location>
        <begin position="820"/>
        <end position="863"/>
    </location>
</feature>
<sequence>MSKRKKVEMAARRVACDEVPDQEYPLEDYIPSSDRSTPVPTMDDNRWEQLINKERPINADMSRHTIPQALKELMSERLLIDDYNGKLHYFWAYMFFYHWHFSEEERCEMFKKIEPSGFLTPQWIQNPDSLRGWFDRVYNKFTVWIWEKVKLYGEMYLKSEEGTHWETNFNKASENSGKKSKPEIMNGILFGILELQEVFSPLLEICERTKSRFGCGYWISESNNGSWWAERLKQKFIQAVAIYVVGQTEAPGSQTDRLMIEALRKCSPLPPPRQGIRPPAMSPGEMNWPSMDRPFDELEAFNFVGLLEESGPCSTSENNEYLSTLPSQVLDEEAPEELRSTYSHKAALSINSTLPEESGDTDVQSSETITAPLQPDYLSKILNYIISTKNREGVTKEVKKLRGNAPESLAGQSIKKSVEEMYTQSPKEVEEKPSSSPEDRLIWLMSTSGGTQPTQTIDKEEMEEEVADNLSGNKSECSYGSTRTSVDTYYGPEVIALHNRLREMARNREEVEKHKSHGNDQSNGNLKEKAREPEAWFPSSAGRKHEQQKKSVNQRGGELPSEGRARRQAEAISNLDWFPALSGTPLLPNNGRAKEQVEATPGLAGGRGFPAPSGSSHLAKEGRTKEWVEATFSLAGGRGFPAPSGPSDLAKEGRAKEQVEATPGLAGRRGFPAPSGSSHLAKEGRAKEQVEATSSLARGRGFPAPSGPSHLAKNGKAKEQVEAISSLAGGRGFPAPSGPSHSAKEGRAKEQVEATPGLAGGRGFPAQSGPAHLAKEGRDKEQVEATSTGLAGASNFPDRPDPSHTVPQAQQAIEGLKFAHNRRSAGRTENNQRPFPFFNPDIDPVTGLDVTHKNQKFKDRQYY</sequence>
<reference evidence="2 3" key="1">
    <citation type="submission" date="2017-04" db="EMBL/GenBank/DDBJ databases">
        <title>Draft genome sequence of Tuber borchii Vittad., a whitish edible truffle.</title>
        <authorList>
            <consortium name="DOE Joint Genome Institute"/>
            <person name="Murat C."/>
            <person name="Kuo A."/>
            <person name="Barry K.W."/>
            <person name="Clum A."/>
            <person name="Dockter R.B."/>
            <person name="Fauchery L."/>
            <person name="Iotti M."/>
            <person name="Kohler A."/>
            <person name="Labutti K."/>
            <person name="Lindquist E.A."/>
            <person name="Lipzen A."/>
            <person name="Ohm R.A."/>
            <person name="Wang M."/>
            <person name="Grigoriev I.V."/>
            <person name="Zambonelli A."/>
            <person name="Martin F.M."/>
        </authorList>
    </citation>
    <scope>NUCLEOTIDE SEQUENCE [LARGE SCALE GENOMIC DNA]</scope>
    <source>
        <strain evidence="2 3">Tbo3840</strain>
    </source>
</reference>
<feature type="region of interest" description="Disordered" evidence="1">
    <location>
        <begin position="601"/>
        <end position="808"/>
    </location>
</feature>
<evidence type="ECO:0000256" key="1">
    <source>
        <dbReference type="SAM" id="MobiDB-lite"/>
    </source>
</evidence>